<accession>A0AA86VMN3</accession>
<organism evidence="1 2">
    <name type="scientific">Sphenostylis stenocarpa</name>
    <dbReference type="NCBI Taxonomy" id="92480"/>
    <lineage>
        <taxon>Eukaryota</taxon>
        <taxon>Viridiplantae</taxon>
        <taxon>Streptophyta</taxon>
        <taxon>Embryophyta</taxon>
        <taxon>Tracheophyta</taxon>
        <taxon>Spermatophyta</taxon>
        <taxon>Magnoliopsida</taxon>
        <taxon>eudicotyledons</taxon>
        <taxon>Gunneridae</taxon>
        <taxon>Pentapetalae</taxon>
        <taxon>rosids</taxon>
        <taxon>fabids</taxon>
        <taxon>Fabales</taxon>
        <taxon>Fabaceae</taxon>
        <taxon>Papilionoideae</taxon>
        <taxon>50 kb inversion clade</taxon>
        <taxon>NPAAA clade</taxon>
        <taxon>indigoferoid/millettioid clade</taxon>
        <taxon>Phaseoleae</taxon>
        <taxon>Sphenostylis</taxon>
    </lineage>
</organism>
<keyword evidence="2" id="KW-1185">Reference proteome</keyword>
<evidence type="ECO:0000313" key="2">
    <source>
        <dbReference type="Proteomes" id="UP001189624"/>
    </source>
</evidence>
<gene>
    <name evidence="1" type="ORF">AYBTSS11_LOCUS22460</name>
</gene>
<evidence type="ECO:0000313" key="1">
    <source>
        <dbReference type="EMBL" id="CAJ1969821.1"/>
    </source>
</evidence>
<dbReference type="Gramene" id="rna-AYBTSS11_LOCUS22460">
    <property type="protein sequence ID" value="CAJ1969821.1"/>
    <property type="gene ID" value="gene-AYBTSS11_LOCUS22460"/>
</dbReference>
<dbReference type="AlphaFoldDB" id="A0AA86VMN3"/>
<reference evidence="1" key="1">
    <citation type="submission" date="2023-10" db="EMBL/GenBank/DDBJ databases">
        <authorList>
            <person name="Domelevo Entfellner J.-B."/>
        </authorList>
    </citation>
    <scope>NUCLEOTIDE SEQUENCE</scope>
</reference>
<proteinExistence type="predicted"/>
<dbReference type="EMBL" id="OY731404">
    <property type="protein sequence ID" value="CAJ1969821.1"/>
    <property type="molecule type" value="Genomic_DNA"/>
</dbReference>
<protein>
    <submittedName>
        <fullName evidence="1">Uncharacterized protein</fullName>
    </submittedName>
</protein>
<dbReference type="Proteomes" id="UP001189624">
    <property type="component" value="Chromosome 7"/>
</dbReference>
<sequence>MRERHGGCRWWLGRGGAMVDARQSRLEARIRVCSDGGRHEMMRDGCLADGGFDKGEVVRRGGKMVARPLWPRTAVHGGYRWKISGRFW</sequence>
<name>A0AA86VMN3_9FABA</name>